<dbReference type="Proteomes" id="UP000310200">
    <property type="component" value="Unassembled WGS sequence"/>
</dbReference>
<accession>A0A4S2KWP4</accession>
<evidence type="ECO:0000313" key="1">
    <source>
        <dbReference type="EMBL" id="TGZ54411.1"/>
    </source>
</evidence>
<reference evidence="1 2" key="1">
    <citation type="journal article" date="2019" name="Philos. Trans. R. Soc. Lond., B, Biol. Sci.">
        <title>Ant behaviour and brain gene expression of defending hosts depend on the ecological success of the intruding social parasite.</title>
        <authorList>
            <person name="Kaur R."/>
            <person name="Stoldt M."/>
            <person name="Jongepier E."/>
            <person name="Feldmeyer B."/>
            <person name="Menzel F."/>
            <person name="Bornberg-Bauer E."/>
            <person name="Foitzik S."/>
        </authorList>
    </citation>
    <scope>NUCLEOTIDE SEQUENCE [LARGE SCALE GENOMIC DNA]</scope>
    <source>
        <tissue evidence="1">Whole body</tissue>
    </source>
</reference>
<dbReference type="EMBL" id="QBLH01000678">
    <property type="protein sequence ID" value="TGZ54411.1"/>
    <property type="molecule type" value="Genomic_DNA"/>
</dbReference>
<evidence type="ECO:0000313" key="2">
    <source>
        <dbReference type="Proteomes" id="UP000310200"/>
    </source>
</evidence>
<comment type="caution">
    <text evidence="1">The sequence shown here is derived from an EMBL/GenBank/DDBJ whole genome shotgun (WGS) entry which is preliminary data.</text>
</comment>
<name>A0A4S2KWP4_9HYME</name>
<dbReference type="AlphaFoldDB" id="A0A4S2KWP4"/>
<organism evidence="1 2">
    <name type="scientific">Temnothorax longispinosus</name>
    <dbReference type="NCBI Taxonomy" id="300112"/>
    <lineage>
        <taxon>Eukaryota</taxon>
        <taxon>Metazoa</taxon>
        <taxon>Ecdysozoa</taxon>
        <taxon>Arthropoda</taxon>
        <taxon>Hexapoda</taxon>
        <taxon>Insecta</taxon>
        <taxon>Pterygota</taxon>
        <taxon>Neoptera</taxon>
        <taxon>Endopterygota</taxon>
        <taxon>Hymenoptera</taxon>
        <taxon>Apocrita</taxon>
        <taxon>Aculeata</taxon>
        <taxon>Formicoidea</taxon>
        <taxon>Formicidae</taxon>
        <taxon>Myrmicinae</taxon>
        <taxon>Temnothorax</taxon>
    </lineage>
</organism>
<sequence>MAEARRSAPAIARHIPDIPRASRGYGNRSKTFQFFMGPFSVSNTFVVSEGVQTLRCKIIKSRIGETGVCKLDTKAKRKPLSEEREVKECEEVGQHQHKLPTSCWQVATQNCYLVKALTCRQIYGLSCHNSASNTYYVVGNMPATMQTRCYLVCNVAGMLPANCSVVTRIVATEPQLSANCCLLHDMTILNSNLPATC</sequence>
<gene>
    <name evidence="1" type="ORF">DBV15_04159</name>
</gene>
<protein>
    <submittedName>
        <fullName evidence="1">Uncharacterized protein</fullName>
    </submittedName>
</protein>
<keyword evidence="2" id="KW-1185">Reference proteome</keyword>
<proteinExistence type="predicted"/>